<name>A0ABX1J8X5_9PSEU</name>
<dbReference type="EMBL" id="JAAXLS010000021">
    <property type="protein sequence ID" value="NKQ56232.1"/>
    <property type="molecule type" value="Genomic_DNA"/>
</dbReference>
<keyword evidence="4" id="KW-1185">Reference proteome</keyword>
<comment type="caution">
    <text evidence="3">The sequence shown here is derived from an EMBL/GenBank/DDBJ whole genome shotgun (WGS) entry which is preliminary data.</text>
</comment>
<gene>
    <name evidence="3" type="ORF">HFP15_25470</name>
</gene>
<reference evidence="3 4" key="1">
    <citation type="submission" date="2020-04" db="EMBL/GenBank/DDBJ databases">
        <title>Novel species.</title>
        <authorList>
            <person name="Teo W.F.A."/>
            <person name="Lipun K."/>
            <person name="Srisuk N."/>
            <person name="Duangmal K."/>
        </authorList>
    </citation>
    <scope>NUCLEOTIDE SEQUENCE [LARGE SCALE GENOMIC DNA]</scope>
    <source>
        <strain evidence="3 4">K13G38</strain>
    </source>
</reference>
<proteinExistence type="predicted"/>
<dbReference type="Proteomes" id="UP000715441">
    <property type="component" value="Unassembled WGS sequence"/>
</dbReference>
<evidence type="ECO:0000313" key="3">
    <source>
        <dbReference type="EMBL" id="NKQ56232.1"/>
    </source>
</evidence>
<organism evidence="3 4">
    <name type="scientific">Amycolatopsis acididurans</name>
    <dbReference type="NCBI Taxonomy" id="2724524"/>
    <lineage>
        <taxon>Bacteria</taxon>
        <taxon>Bacillati</taxon>
        <taxon>Actinomycetota</taxon>
        <taxon>Actinomycetes</taxon>
        <taxon>Pseudonocardiales</taxon>
        <taxon>Pseudonocardiaceae</taxon>
        <taxon>Amycolatopsis</taxon>
    </lineage>
</organism>
<feature type="transmembrane region" description="Helical" evidence="2">
    <location>
        <begin position="12"/>
        <end position="31"/>
    </location>
</feature>
<dbReference type="RefSeq" id="WP_168519277.1">
    <property type="nucleotide sequence ID" value="NZ_JAAXLS010000021.1"/>
</dbReference>
<accession>A0ABX1J8X5</accession>
<protein>
    <submittedName>
        <fullName evidence="3">Uncharacterized protein</fullName>
    </submittedName>
</protein>
<keyword evidence="2" id="KW-0812">Transmembrane</keyword>
<feature type="transmembrane region" description="Helical" evidence="2">
    <location>
        <begin position="38"/>
        <end position="65"/>
    </location>
</feature>
<feature type="transmembrane region" description="Helical" evidence="2">
    <location>
        <begin position="85"/>
        <end position="102"/>
    </location>
</feature>
<keyword evidence="2" id="KW-1133">Transmembrane helix</keyword>
<keyword evidence="2" id="KW-0472">Membrane</keyword>
<evidence type="ECO:0000313" key="4">
    <source>
        <dbReference type="Proteomes" id="UP000715441"/>
    </source>
</evidence>
<feature type="region of interest" description="Disordered" evidence="1">
    <location>
        <begin position="105"/>
        <end position="135"/>
    </location>
</feature>
<evidence type="ECO:0000256" key="2">
    <source>
        <dbReference type="SAM" id="Phobius"/>
    </source>
</evidence>
<feature type="compositionally biased region" description="Basic and acidic residues" evidence="1">
    <location>
        <begin position="124"/>
        <end position="135"/>
    </location>
</feature>
<evidence type="ECO:0000256" key="1">
    <source>
        <dbReference type="SAM" id="MobiDB-lite"/>
    </source>
</evidence>
<sequence>MRIFLPGGFGFPLGFGAGIGVTMVAVAAGAASHHVWSVLALAATTAAVSSVTTVPAALATAAACWCLHSGFVLGRYGQLVFTREALEAAALFVVAALLAVTVRPEPKPARGRPSWWQGAPAPSRSDHGRDNATNS</sequence>